<name>A0AAW9AA73_9BACL</name>
<dbReference type="Proteomes" id="UP001271648">
    <property type="component" value="Unassembled WGS sequence"/>
</dbReference>
<dbReference type="EMBL" id="JAUBDJ010000004">
    <property type="protein sequence ID" value="MDW0116845.1"/>
    <property type="molecule type" value="Genomic_DNA"/>
</dbReference>
<gene>
    <name evidence="3" type="ORF">QTL97_07865</name>
</gene>
<reference evidence="3 4" key="1">
    <citation type="submission" date="2023-06" db="EMBL/GenBank/DDBJ databases">
        <title>Sporosarcina sp. nov., isolated from Korean traditional fermented seafood 'Jeotgal'.</title>
        <authorList>
            <person name="Yang A.I."/>
            <person name="Shin N.-R."/>
        </authorList>
    </citation>
    <scope>NUCLEOTIDE SEQUENCE [LARGE SCALE GENOMIC DNA]</scope>
    <source>
        <strain evidence="3 4">KCTC43456</strain>
    </source>
</reference>
<evidence type="ECO:0000256" key="1">
    <source>
        <dbReference type="SAM" id="MobiDB-lite"/>
    </source>
</evidence>
<proteinExistence type="predicted"/>
<dbReference type="Pfam" id="PF11181">
    <property type="entry name" value="YflT"/>
    <property type="match status" value="1"/>
</dbReference>
<dbReference type="AlphaFoldDB" id="A0AAW9AA73"/>
<evidence type="ECO:0000259" key="2">
    <source>
        <dbReference type="Pfam" id="PF11181"/>
    </source>
</evidence>
<comment type="caution">
    <text evidence="3">The sequence shown here is derived from an EMBL/GenBank/DDBJ whole genome shotgun (WGS) entry which is preliminary data.</text>
</comment>
<feature type="domain" description="General stress protein 17M-like" evidence="2">
    <location>
        <begin position="6"/>
        <end position="99"/>
    </location>
</feature>
<dbReference type="InterPro" id="IPR025889">
    <property type="entry name" value="GSP17M-like_dom"/>
</dbReference>
<keyword evidence="4" id="KW-1185">Reference proteome</keyword>
<sequence length="188" mass="21309">MKEKKFVGMYHDDSELMAKIDQLKSQGFEGENIYVIAEDENDIRMFQGMKYGDVKTTPDSWFNRFIDFLTGEDHVRSMLQEVGVSEGDMENYYTEIKTGGKLLYVDQGEVNLFHTNYSRNSFGVSDIGSDPNLGANRISDFESNEFSSNNYSSGAFQDSNLHEGTDTNFGRVGGEATVNESRKKTDYE</sequence>
<evidence type="ECO:0000313" key="3">
    <source>
        <dbReference type="EMBL" id="MDW0116845.1"/>
    </source>
</evidence>
<accession>A0AAW9AA73</accession>
<feature type="region of interest" description="Disordered" evidence="1">
    <location>
        <begin position="152"/>
        <end position="188"/>
    </location>
</feature>
<protein>
    <submittedName>
        <fullName evidence="3">General stress protein</fullName>
    </submittedName>
</protein>
<organism evidence="3 4">
    <name type="scientific">Sporosarcina thermotolerans</name>
    <dbReference type="NCBI Taxonomy" id="633404"/>
    <lineage>
        <taxon>Bacteria</taxon>
        <taxon>Bacillati</taxon>
        <taxon>Bacillota</taxon>
        <taxon>Bacilli</taxon>
        <taxon>Bacillales</taxon>
        <taxon>Caryophanaceae</taxon>
        <taxon>Sporosarcina</taxon>
    </lineage>
</organism>
<evidence type="ECO:0000313" key="4">
    <source>
        <dbReference type="Proteomes" id="UP001271648"/>
    </source>
</evidence>
<dbReference type="RefSeq" id="WP_283732741.1">
    <property type="nucleotide sequence ID" value="NZ_CP125968.1"/>
</dbReference>